<evidence type="ECO:0000256" key="1">
    <source>
        <dbReference type="SAM" id="MobiDB-lite"/>
    </source>
</evidence>
<accession>A0A9K3J879</accession>
<keyword evidence="3" id="KW-1185">Reference proteome</keyword>
<proteinExistence type="predicted"/>
<organism evidence="2 3">
    <name type="scientific">Helianthus annuus</name>
    <name type="common">Common sunflower</name>
    <dbReference type="NCBI Taxonomy" id="4232"/>
    <lineage>
        <taxon>Eukaryota</taxon>
        <taxon>Viridiplantae</taxon>
        <taxon>Streptophyta</taxon>
        <taxon>Embryophyta</taxon>
        <taxon>Tracheophyta</taxon>
        <taxon>Spermatophyta</taxon>
        <taxon>Magnoliopsida</taxon>
        <taxon>eudicotyledons</taxon>
        <taxon>Gunneridae</taxon>
        <taxon>Pentapetalae</taxon>
        <taxon>asterids</taxon>
        <taxon>campanulids</taxon>
        <taxon>Asterales</taxon>
        <taxon>Asteraceae</taxon>
        <taxon>Asteroideae</taxon>
        <taxon>Heliantheae alliance</taxon>
        <taxon>Heliantheae</taxon>
        <taxon>Helianthus</taxon>
    </lineage>
</organism>
<dbReference type="Gramene" id="mRNA:HanXRQr2_Chr04g0166061">
    <property type="protein sequence ID" value="CDS:HanXRQr2_Chr04g0166061.1"/>
    <property type="gene ID" value="HanXRQr2_Chr04g0166061"/>
</dbReference>
<sequence length="209" mass="24001">MNRLEGSSFTFVCFINERTRTSNKKYWFKFSRFLQMILDAKYPQLQQIVSIYDTKMMNHMDFSMINQVRTDVQLLYQNRKLLVKFGAFPDIAEQVRAPVNAFVAEEHDVQIINAPPRTEEPIKNVDLTGIESEKEIVFEETLMDDAETDENVGGIETGIETEGLTADVTNEDQTLSVNPHYTETFEHVSADSDTLLEDPTADLHPRKQS</sequence>
<gene>
    <name evidence="2" type="ORF">HanXRQr2_Chr04g0166061</name>
</gene>
<feature type="region of interest" description="Disordered" evidence="1">
    <location>
        <begin position="190"/>
        <end position="209"/>
    </location>
</feature>
<dbReference type="EMBL" id="MNCJ02000319">
    <property type="protein sequence ID" value="KAF5810151.1"/>
    <property type="molecule type" value="Genomic_DNA"/>
</dbReference>
<evidence type="ECO:0000313" key="3">
    <source>
        <dbReference type="Proteomes" id="UP000215914"/>
    </source>
</evidence>
<protein>
    <submittedName>
        <fullName evidence="2">Uncharacterized protein</fullName>
    </submittedName>
</protein>
<name>A0A9K3J879_HELAN</name>
<evidence type="ECO:0000313" key="2">
    <source>
        <dbReference type="EMBL" id="KAF5810151.1"/>
    </source>
</evidence>
<reference evidence="2" key="2">
    <citation type="submission" date="2020-06" db="EMBL/GenBank/DDBJ databases">
        <title>Helianthus annuus Genome sequencing and assembly Release 2.</title>
        <authorList>
            <person name="Gouzy J."/>
            <person name="Langlade N."/>
            <person name="Munos S."/>
        </authorList>
    </citation>
    <scope>NUCLEOTIDE SEQUENCE</scope>
    <source>
        <tissue evidence="2">Leaves</tissue>
    </source>
</reference>
<dbReference type="Proteomes" id="UP000215914">
    <property type="component" value="Unassembled WGS sequence"/>
</dbReference>
<reference evidence="2" key="1">
    <citation type="journal article" date="2017" name="Nature">
        <title>The sunflower genome provides insights into oil metabolism, flowering and Asterid evolution.</title>
        <authorList>
            <person name="Badouin H."/>
            <person name="Gouzy J."/>
            <person name="Grassa C.J."/>
            <person name="Murat F."/>
            <person name="Staton S.E."/>
            <person name="Cottret L."/>
            <person name="Lelandais-Briere C."/>
            <person name="Owens G.L."/>
            <person name="Carrere S."/>
            <person name="Mayjonade B."/>
            <person name="Legrand L."/>
            <person name="Gill N."/>
            <person name="Kane N.C."/>
            <person name="Bowers J.E."/>
            <person name="Hubner S."/>
            <person name="Bellec A."/>
            <person name="Berard A."/>
            <person name="Berges H."/>
            <person name="Blanchet N."/>
            <person name="Boniface M.C."/>
            <person name="Brunel D."/>
            <person name="Catrice O."/>
            <person name="Chaidir N."/>
            <person name="Claudel C."/>
            <person name="Donnadieu C."/>
            <person name="Faraut T."/>
            <person name="Fievet G."/>
            <person name="Helmstetter N."/>
            <person name="King M."/>
            <person name="Knapp S.J."/>
            <person name="Lai Z."/>
            <person name="Le Paslier M.C."/>
            <person name="Lippi Y."/>
            <person name="Lorenzon L."/>
            <person name="Mandel J.R."/>
            <person name="Marage G."/>
            <person name="Marchand G."/>
            <person name="Marquand E."/>
            <person name="Bret-Mestries E."/>
            <person name="Morien E."/>
            <person name="Nambeesan S."/>
            <person name="Nguyen T."/>
            <person name="Pegot-Espagnet P."/>
            <person name="Pouilly N."/>
            <person name="Raftis F."/>
            <person name="Sallet E."/>
            <person name="Schiex T."/>
            <person name="Thomas J."/>
            <person name="Vandecasteele C."/>
            <person name="Vares D."/>
            <person name="Vear F."/>
            <person name="Vautrin S."/>
            <person name="Crespi M."/>
            <person name="Mangin B."/>
            <person name="Burke J.M."/>
            <person name="Salse J."/>
            <person name="Munos S."/>
            <person name="Vincourt P."/>
            <person name="Rieseberg L.H."/>
            <person name="Langlade N.B."/>
        </authorList>
    </citation>
    <scope>NUCLEOTIDE SEQUENCE</scope>
    <source>
        <tissue evidence="2">Leaves</tissue>
    </source>
</reference>
<comment type="caution">
    <text evidence="2">The sequence shown here is derived from an EMBL/GenBank/DDBJ whole genome shotgun (WGS) entry which is preliminary data.</text>
</comment>
<dbReference type="AlphaFoldDB" id="A0A9K3J879"/>